<dbReference type="AlphaFoldDB" id="A0A7W4PJP6"/>
<feature type="compositionally biased region" description="Pro residues" evidence="1">
    <location>
        <begin position="21"/>
        <end position="34"/>
    </location>
</feature>
<dbReference type="InterPro" id="IPR043142">
    <property type="entry name" value="PapC-like_C_sf"/>
</dbReference>
<dbReference type="Gene3D" id="2.60.40.2070">
    <property type="match status" value="1"/>
</dbReference>
<dbReference type="InterPro" id="IPR000015">
    <property type="entry name" value="Fimb_usher"/>
</dbReference>
<dbReference type="Proteomes" id="UP000578030">
    <property type="component" value="Unassembled WGS sequence"/>
</dbReference>
<proteinExistence type="predicted"/>
<dbReference type="PANTHER" id="PTHR30451:SF5">
    <property type="entry name" value="SLR0019 PROTEIN"/>
    <property type="match status" value="1"/>
</dbReference>
<dbReference type="Gene3D" id="2.60.40.3110">
    <property type="match status" value="1"/>
</dbReference>
<keyword evidence="4" id="KW-1185">Reference proteome</keyword>
<evidence type="ECO:0000256" key="1">
    <source>
        <dbReference type="SAM" id="MobiDB-lite"/>
    </source>
</evidence>
<reference evidence="3 4" key="1">
    <citation type="submission" date="2020-04" db="EMBL/GenBank/DDBJ databases">
        <title>Description of novel Gluconacetobacter.</title>
        <authorList>
            <person name="Sombolestani A."/>
        </authorList>
    </citation>
    <scope>NUCLEOTIDE SEQUENCE [LARGE SCALE GENOMIC DNA]</scope>
    <source>
        <strain evidence="3 4">LMG 27802</strain>
    </source>
</reference>
<dbReference type="EMBL" id="JABEQM010000002">
    <property type="protein sequence ID" value="MBB2200572.1"/>
    <property type="molecule type" value="Genomic_DNA"/>
</dbReference>
<organism evidence="3 4">
    <name type="scientific">Gluconacetobacter tumulisoli</name>
    <dbReference type="NCBI Taxonomy" id="1286189"/>
    <lineage>
        <taxon>Bacteria</taxon>
        <taxon>Pseudomonadati</taxon>
        <taxon>Pseudomonadota</taxon>
        <taxon>Alphaproteobacteria</taxon>
        <taxon>Acetobacterales</taxon>
        <taxon>Acetobacteraceae</taxon>
        <taxon>Gluconacetobacter</taxon>
    </lineage>
</organism>
<feature type="domain" description="PapC-like C-terminal" evidence="2">
    <location>
        <begin position="759"/>
        <end position="818"/>
    </location>
</feature>
<gene>
    <name evidence="3" type="ORF">HLH28_03085</name>
</gene>
<comment type="caution">
    <text evidence="3">The sequence shown here is derived from an EMBL/GenBank/DDBJ whole genome shotgun (WGS) entry which is preliminary data.</text>
</comment>
<evidence type="ECO:0000313" key="3">
    <source>
        <dbReference type="EMBL" id="MBB2200572.1"/>
    </source>
</evidence>
<name>A0A7W4PJP6_9PROT</name>
<dbReference type="Gene3D" id="2.60.40.2610">
    <property type="entry name" value="Outer membrane usher protein FimD, plug domain"/>
    <property type="match status" value="1"/>
</dbReference>
<dbReference type="Pfam" id="PF00577">
    <property type="entry name" value="Usher"/>
    <property type="match status" value="1"/>
</dbReference>
<dbReference type="PANTHER" id="PTHR30451">
    <property type="entry name" value="OUTER MEMBRANE USHER PROTEIN"/>
    <property type="match status" value="1"/>
</dbReference>
<dbReference type="GO" id="GO:0009279">
    <property type="term" value="C:cell outer membrane"/>
    <property type="evidence" value="ECO:0007669"/>
    <property type="project" value="TreeGrafter"/>
</dbReference>
<evidence type="ECO:0000313" key="4">
    <source>
        <dbReference type="Proteomes" id="UP000578030"/>
    </source>
</evidence>
<dbReference type="RefSeq" id="WP_182954332.1">
    <property type="nucleotide sequence ID" value="NZ_JABEQM010000002.1"/>
</dbReference>
<sequence length="838" mass="87884">MRVSGLRALAVALGLSPLGAPLPPPARASAPPPADGRLPAAPRATGAMPDASLYLELIVNQRDTGLLAPVLDRRGHFLVAPSLLRRAGLPVTAPAVAAAMAGRSPGDDVPVALDDVAGLRVAYDSAGQRLLLTVPAAWLPRQTIGGDRIMDRHHARSSMGALFNYDVYGSTTGTTGALSAWTEARAFGRFGALSSTGVAQMALGGAAGASFRRYDTTWRWSDEDRVMTIEGGDLVTRALPWSSAIRLGGAQVARDFAVRPDIVTYPLPRFSGQAAVPTAVDLFINGRQASRSQVDPGPFTLTDVPYINGAGEATVVTTDALGRPVQTSVPFYVASTLLRPGLSDYTVAAGAIRRRYGIADFDYGTPTLSGSYRRGILPVLTLEAHAEFAPQLALGGVGALVQAGARLGVFNAAVSESRRRDNGYRALGLSGAGPGANAGWTSLPAQGRQYDVGYQYTARRVNISVQRIWRTAGYTDLSADDASSYRLSRSSLQATASLSLGRFGTLAAGYFDIRSDSTERTRLMNVSHTIPLWGGASLYLSANRAFGATAGGYRGGSGGGAWSGTAQLVVPLAGLGTVGAGFGHDATGQDDEQASISRATPARGGLGWNAAYVHYNDRNRDGTMQASLTWRTRAAQLQGGIYGPVAQTTEWAEASGSVVLMDDDLFAANRVQDGFVVISTDGVPGVPVRYENQAMGRTDRSGHLLMPYATSYYPGKYEIDPLDLPANMQATTVAQRISVRNGSGYLLRFPLRRVVAATIRLVDAPGRPLPMGSVVHAAGATAYVGWDGIVYLDNMQARNRLSVDLPGGGHCTAGVTLDPASPRIAQIGPLPCVAGGTP</sequence>
<accession>A0A7W4PJP6</accession>
<dbReference type="InterPro" id="IPR025949">
    <property type="entry name" value="PapC-like_C"/>
</dbReference>
<protein>
    <submittedName>
        <fullName evidence="3">Fimbrial biogenesis outer membrane usher protein</fullName>
    </submittedName>
</protein>
<dbReference type="Pfam" id="PF13953">
    <property type="entry name" value="PapC_C"/>
    <property type="match status" value="1"/>
</dbReference>
<evidence type="ECO:0000259" key="2">
    <source>
        <dbReference type="Pfam" id="PF13953"/>
    </source>
</evidence>
<dbReference type="GO" id="GO:0009297">
    <property type="term" value="P:pilus assembly"/>
    <property type="evidence" value="ECO:0007669"/>
    <property type="project" value="InterPro"/>
</dbReference>
<dbReference type="GO" id="GO:0015473">
    <property type="term" value="F:fimbrial usher porin activity"/>
    <property type="evidence" value="ECO:0007669"/>
    <property type="project" value="InterPro"/>
</dbReference>
<feature type="region of interest" description="Disordered" evidence="1">
    <location>
        <begin position="21"/>
        <end position="43"/>
    </location>
</feature>
<dbReference type="InterPro" id="IPR042186">
    <property type="entry name" value="FimD_plug_dom"/>
</dbReference>